<protein>
    <submittedName>
        <fullName evidence="1">Uncharacterized protein</fullName>
    </submittedName>
</protein>
<gene>
    <name evidence="1" type="ORF">POM88_018628</name>
</gene>
<name>A0AAD8MUW4_9APIA</name>
<keyword evidence="2" id="KW-1185">Reference proteome</keyword>
<reference evidence="1" key="1">
    <citation type="submission" date="2023-02" db="EMBL/GenBank/DDBJ databases">
        <title>Genome of toxic invasive species Heracleum sosnowskyi carries increased number of genes despite the absence of recent whole-genome duplications.</title>
        <authorList>
            <person name="Schelkunov M."/>
            <person name="Shtratnikova V."/>
            <person name="Makarenko M."/>
            <person name="Klepikova A."/>
            <person name="Omelchenko D."/>
            <person name="Novikova G."/>
            <person name="Obukhova E."/>
            <person name="Bogdanov V."/>
            <person name="Penin A."/>
            <person name="Logacheva M."/>
        </authorList>
    </citation>
    <scope>NUCLEOTIDE SEQUENCE</scope>
    <source>
        <strain evidence="1">Hsosn_3</strain>
        <tissue evidence="1">Leaf</tissue>
    </source>
</reference>
<dbReference type="PANTHER" id="PTHR33484">
    <property type="entry name" value="BNAC07G33360D PROTEIN"/>
    <property type="match status" value="1"/>
</dbReference>
<dbReference type="Proteomes" id="UP001237642">
    <property type="component" value="Unassembled WGS sequence"/>
</dbReference>
<dbReference type="EMBL" id="JAUIZM010000004">
    <property type="protein sequence ID" value="KAK1390450.1"/>
    <property type="molecule type" value="Genomic_DNA"/>
</dbReference>
<dbReference type="AlphaFoldDB" id="A0AAD8MUW4"/>
<comment type="caution">
    <text evidence="1">The sequence shown here is derived from an EMBL/GenBank/DDBJ whole genome shotgun (WGS) entry which is preliminary data.</text>
</comment>
<evidence type="ECO:0000313" key="2">
    <source>
        <dbReference type="Proteomes" id="UP001237642"/>
    </source>
</evidence>
<proteinExistence type="predicted"/>
<accession>A0AAD8MUW4</accession>
<organism evidence="1 2">
    <name type="scientific">Heracleum sosnowskyi</name>
    <dbReference type="NCBI Taxonomy" id="360622"/>
    <lineage>
        <taxon>Eukaryota</taxon>
        <taxon>Viridiplantae</taxon>
        <taxon>Streptophyta</taxon>
        <taxon>Embryophyta</taxon>
        <taxon>Tracheophyta</taxon>
        <taxon>Spermatophyta</taxon>
        <taxon>Magnoliopsida</taxon>
        <taxon>eudicotyledons</taxon>
        <taxon>Gunneridae</taxon>
        <taxon>Pentapetalae</taxon>
        <taxon>asterids</taxon>
        <taxon>campanulids</taxon>
        <taxon>Apiales</taxon>
        <taxon>Apiaceae</taxon>
        <taxon>Apioideae</taxon>
        <taxon>apioid superclade</taxon>
        <taxon>Tordylieae</taxon>
        <taxon>Tordyliinae</taxon>
        <taxon>Heracleum</taxon>
    </lineage>
</organism>
<reference evidence="1" key="2">
    <citation type="submission" date="2023-05" db="EMBL/GenBank/DDBJ databases">
        <authorList>
            <person name="Schelkunov M.I."/>
        </authorList>
    </citation>
    <scope>NUCLEOTIDE SEQUENCE</scope>
    <source>
        <strain evidence="1">Hsosn_3</strain>
        <tissue evidence="1">Leaf</tissue>
    </source>
</reference>
<evidence type="ECO:0000313" key="1">
    <source>
        <dbReference type="EMBL" id="KAK1390450.1"/>
    </source>
</evidence>
<sequence>MAPIKSSSDLMKVGLEGFAMLDEYFGHKKKQQPQPQPQPLQYAQHRYWHQPQKPKVQVITPVPASAQAVRIDCYEAAKFYGGTVIADYPKNSMIKKSPIY</sequence>